<dbReference type="Gene3D" id="3.30.420.40">
    <property type="match status" value="2"/>
</dbReference>
<comment type="similarity">
    <text evidence="1">Belongs to the ROK (NagC/XylR) family.</text>
</comment>
<gene>
    <name evidence="2" type="primary">mlc_3</name>
    <name evidence="2" type="ORF">NCTC10951_01712</name>
</gene>
<dbReference type="InterPro" id="IPR036388">
    <property type="entry name" value="WH-like_DNA-bd_sf"/>
</dbReference>
<accession>A0A448PLM8</accession>
<dbReference type="InterPro" id="IPR036390">
    <property type="entry name" value="WH_DNA-bd_sf"/>
</dbReference>
<evidence type="ECO:0000313" key="2">
    <source>
        <dbReference type="EMBL" id="VEI16507.1"/>
    </source>
</evidence>
<dbReference type="PANTHER" id="PTHR18964:SF149">
    <property type="entry name" value="BIFUNCTIONAL UDP-N-ACETYLGLUCOSAMINE 2-EPIMERASE_N-ACETYLMANNOSAMINE KINASE"/>
    <property type="match status" value="1"/>
</dbReference>
<sequence>MDYLATLAPSSLEERIVQALASGPATRSELCTRLDVSRTVLGRALTELRQDGAVRVVAYRSHEEGRGRPVEQLGLAERIACAVGLHISRTAAGGIVLDRKGEVLASVLTPLSFTGWQEPLDQLCRDLKDRADDDGVDMSYVSRIGVGLPVPVGQGTGPGTALGEDLFSSVEQIVSPYWSGSLLVDNTIRMTALAEARWGAGQGAPEQIYVHLGGGVGACVIVADRIGGGSTGYAGELGHATVPGGTRPCQCGRTGCLETLASAPAVVEIAGAKDLAELRRMLDDGAPAARCALTEASRAVAQACATAVLLMSPGRIVVGGELVAACPEIVPQIATEIADRLVPGTGWSVEVVAAGLDALGPARGAAGAADSYVTACLEEAKRRQRSFG</sequence>
<dbReference type="AlphaFoldDB" id="A0A448PLM8"/>
<dbReference type="InterPro" id="IPR043129">
    <property type="entry name" value="ATPase_NBD"/>
</dbReference>
<dbReference type="InterPro" id="IPR000600">
    <property type="entry name" value="ROK"/>
</dbReference>
<dbReference type="Pfam" id="PF00480">
    <property type="entry name" value="ROK"/>
    <property type="match status" value="1"/>
</dbReference>
<evidence type="ECO:0000256" key="1">
    <source>
        <dbReference type="ARBA" id="ARBA00006479"/>
    </source>
</evidence>
<dbReference type="SUPFAM" id="SSF53067">
    <property type="entry name" value="Actin-like ATPase domain"/>
    <property type="match status" value="1"/>
</dbReference>
<evidence type="ECO:0000313" key="3">
    <source>
        <dbReference type="Proteomes" id="UP000268658"/>
    </source>
</evidence>
<dbReference type="PANTHER" id="PTHR18964">
    <property type="entry name" value="ROK (REPRESSOR, ORF, KINASE) FAMILY"/>
    <property type="match status" value="1"/>
</dbReference>
<dbReference type="EMBL" id="LR134477">
    <property type="protein sequence ID" value="VEI16507.1"/>
    <property type="molecule type" value="Genomic_DNA"/>
</dbReference>
<proteinExistence type="inferred from homology"/>
<reference evidence="2 3" key="1">
    <citation type="submission" date="2018-12" db="EMBL/GenBank/DDBJ databases">
        <authorList>
            <consortium name="Pathogen Informatics"/>
        </authorList>
    </citation>
    <scope>NUCLEOTIDE SEQUENCE [LARGE SCALE GENOMIC DNA]</scope>
    <source>
        <strain evidence="2 3">NCTC10951</strain>
    </source>
</reference>
<dbReference type="Gene3D" id="1.10.10.10">
    <property type="entry name" value="Winged helix-like DNA-binding domain superfamily/Winged helix DNA-binding domain"/>
    <property type="match status" value="1"/>
</dbReference>
<protein>
    <submittedName>
        <fullName evidence="2">Making large colonies protein</fullName>
    </submittedName>
</protein>
<dbReference type="KEGG" id="avc:NCTC10951_01712"/>
<dbReference type="RefSeq" id="WP_126414247.1">
    <property type="nucleotide sequence ID" value="NZ_JASPER010000018.1"/>
</dbReference>
<organism evidence="2 3">
    <name type="scientific">Actinomyces viscosus</name>
    <dbReference type="NCBI Taxonomy" id="1656"/>
    <lineage>
        <taxon>Bacteria</taxon>
        <taxon>Bacillati</taxon>
        <taxon>Actinomycetota</taxon>
        <taxon>Actinomycetes</taxon>
        <taxon>Actinomycetales</taxon>
        <taxon>Actinomycetaceae</taxon>
        <taxon>Actinomyces</taxon>
    </lineage>
</organism>
<dbReference type="OrthoDB" id="8772678at2"/>
<dbReference type="Proteomes" id="UP000268658">
    <property type="component" value="Chromosome"/>
</dbReference>
<name>A0A448PLM8_ACTVI</name>
<dbReference type="SUPFAM" id="SSF46785">
    <property type="entry name" value="Winged helix' DNA-binding domain"/>
    <property type="match status" value="1"/>
</dbReference>